<keyword evidence="1" id="KW-0812">Transmembrane</keyword>
<evidence type="ECO:0000313" key="3">
    <source>
        <dbReference type="EMBL" id="MDY7220217.1"/>
    </source>
</evidence>
<dbReference type="InterPro" id="IPR001763">
    <property type="entry name" value="Rhodanese-like_dom"/>
</dbReference>
<dbReference type="PANTHER" id="PTHR43031">
    <property type="entry name" value="FAD-DEPENDENT OXIDOREDUCTASE"/>
    <property type="match status" value="1"/>
</dbReference>
<dbReference type="EMBL" id="JAXIVU010000021">
    <property type="protein sequence ID" value="MDY7220217.1"/>
    <property type="molecule type" value="Genomic_DNA"/>
</dbReference>
<dbReference type="RefSeq" id="WP_321554302.1">
    <property type="nucleotide sequence ID" value="NZ_JAXIVU010000021.1"/>
</dbReference>
<protein>
    <submittedName>
        <fullName evidence="3">Rhodanese-like domain-containing protein</fullName>
    </submittedName>
</protein>
<accession>A0ABU5GUN5</accession>
<evidence type="ECO:0000256" key="1">
    <source>
        <dbReference type="SAM" id="Phobius"/>
    </source>
</evidence>
<dbReference type="SMART" id="SM00450">
    <property type="entry name" value="RHOD"/>
    <property type="match status" value="1"/>
</dbReference>
<keyword evidence="1" id="KW-0472">Membrane</keyword>
<dbReference type="Proteomes" id="UP001294570">
    <property type="component" value="Unassembled WGS sequence"/>
</dbReference>
<feature type="domain" description="Rhodanese" evidence="2">
    <location>
        <begin position="52"/>
        <end position="141"/>
    </location>
</feature>
<dbReference type="SUPFAM" id="SSF52821">
    <property type="entry name" value="Rhodanese/Cell cycle control phosphatase"/>
    <property type="match status" value="1"/>
</dbReference>
<evidence type="ECO:0000313" key="4">
    <source>
        <dbReference type="Proteomes" id="UP001294570"/>
    </source>
</evidence>
<dbReference type="Pfam" id="PF00581">
    <property type="entry name" value="Rhodanese"/>
    <property type="match status" value="1"/>
</dbReference>
<evidence type="ECO:0000259" key="2">
    <source>
        <dbReference type="PROSITE" id="PS50206"/>
    </source>
</evidence>
<reference evidence="3 4" key="1">
    <citation type="submission" date="2023-12" db="EMBL/GenBank/DDBJ databases">
        <title>Denitrificimonas halotolerans sp. nov.,a novel species isolated from landfill leachate.</title>
        <authorList>
            <person name="Wang S."/>
        </authorList>
    </citation>
    <scope>NUCLEOTIDE SEQUENCE [LARGE SCALE GENOMIC DNA]</scope>
    <source>
        <strain evidence="3 4">JX-1</strain>
    </source>
</reference>
<dbReference type="InterPro" id="IPR036873">
    <property type="entry name" value="Rhodanese-like_dom_sf"/>
</dbReference>
<feature type="transmembrane region" description="Helical" evidence="1">
    <location>
        <begin position="15"/>
        <end position="32"/>
    </location>
</feature>
<comment type="caution">
    <text evidence="3">The sequence shown here is derived from an EMBL/GenBank/DDBJ whole genome shotgun (WGS) entry which is preliminary data.</text>
</comment>
<dbReference type="PROSITE" id="PS50206">
    <property type="entry name" value="RHODANESE_3"/>
    <property type="match status" value="1"/>
</dbReference>
<keyword evidence="4" id="KW-1185">Reference proteome</keyword>
<dbReference type="CDD" id="cd00158">
    <property type="entry name" value="RHOD"/>
    <property type="match status" value="1"/>
</dbReference>
<organism evidence="3 4">
    <name type="scientific">Denitrificimonas halotolerans</name>
    <dbReference type="NCBI Taxonomy" id="3098930"/>
    <lineage>
        <taxon>Bacteria</taxon>
        <taxon>Pseudomonadati</taxon>
        <taxon>Pseudomonadota</taxon>
        <taxon>Gammaproteobacteria</taxon>
        <taxon>Pseudomonadales</taxon>
        <taxon>Pseudomonadaceae</taxon>
        <taxon>Denitrificimonas</taxon>
    </lineage>
</organism>
<gene>
    <name evidence="3" type="ORF">TOI97_11655</name>
</gene>
<dbReference type="PANTHER" id="PTHR43031:SF18">
    <property type="entry name" value="RHODANESE-RELATED SULFURTRANSFERASES"/>
    <property type="match status" value="1"/>
</dbReference>
<dbReference type="InterPro" id="IPR050229">
    <property type="entry name" value="GlpE_sulfurtransferase"/>
</dbReference>
<keyword evidence="1" id="KW-1133">Transmembrane helix</keyword>
<name>A0ABU5GUN5_9GAMM</name>
<dbReference type="Gene3D" id="3.40.250.10">
    <property type="entry name" value="Rhodanese-like domain"/>
    <property type="match status" value="1"/>
</dbReference>
<sequence>MFADTLAKFLEFTTTHYMLSGAFLIIVALLIMQQSRSSGRNLNTRELTALVNRDEAVVVDIRPKKEFQNGHIVDSINISNDQLKNRMGELEKHKDKTIIVVCTSGMHAGAACSELNKAGFTAARLSGGITGWRSENLPVVK</sequence>
<proteinExistence type="predicted"/>